<dbReference type="EMBL" id="ACJX03000001">
    <property type="protein sequence ID" value="KRT35882.1"/>
    <property type="molecule type" value="Genomic_DNA"/>
</dbReference>
<dbReference type="InterPro" id="IPR006680">
    <property type="entry name" value="Amidohydro-rel"/>
</dbReference>
<dbReference type="Pfam" id="PF01979">
    <property type="entry name" value="Amidohydro_1"/>
    <property type="match status" value="1"/>
</dbReference>
<sequence length="442" mass="48886">MKLDLLILDGSVVDPEKLEIYKANIGVEGDSIVYVGSDVPTDAKVTIDAKGLYVSPGFIDTHVHDEKLDEDDVERALLLQGVTTAVAGNCGLGPILSDELLSKPRYMRIGFFTGHQTLRQEVGLNDVYMPADSKAIKEMVEILKQELSKGSFGLSLGLEYVPGASYSEISELAKVVGQYDKKWVSIHIRYDGERSLEGVKEAISLASECDVRVQISHLASMASFGCLEKALEMIEEAKPHADVTFDSYPYRAFCTRIGSAVFDPGFEKRWKKGFSSLQIASGKNRGKRLTQELYVKLRKEEPDTLIIAHVMNEEEVKVALKHPDCMIASDALMENGQGHPRAYGTFPKAFRILLKEGLSWPEIVRKATSLPAKASWLEDRGVIKQGCKADLVVFHPKKIVDCATFKEPNLPPKGIEYVVLGGKIAVQKGVLFEPKGEVMLRR</sequence>
<gene>
    <name evidence="3" type="ORF">HMPREF1705_03138</name>
</gene>
<reference evidence="4" key="1">
    <citation type="submission" date="2012-09" db="EMBL/GenBank/DDBJ databases">
        <authorList>
            <person name="Weinstock G."/>
            <person name="Sodergren E."/>
            <person name="Clifton S."/>
            <person name="Fulton L."/>
            <person name="Fulton B."/>
            <person name="Courtney L."/>
            <person name="Fronick C."/>
            <person name="Harrison M."/>
            <person name="Strong C."/>
            <person name="Farmer C."/>
            <person name="Delehaunty K."/>
            <person name="Markovic C."/>
            <person name="Hall O."/>
            <person name="Minx P."/>
            <person name="Tomlinson C."/>
            <person name="Mitreva M."/>
            <person name="Nelson J."/>
            <person name="Hou S."/>
            <person name="Wollam A."/>
            <person name="Pepin K.H."/>
            <person name="Johnson M."/>
            <person name="Bhonagiri V."/>
            <person name="Nash W.E."/>
            <person name="Suruliraj S."/>
            <person name="Warren W."/>
            <person name="Chinwalla A."/>
            <person name="Mardis E.R."/>
            <person name="Wilson R.K."/>
        </authorList>
    </citation>
    <scope>NUCLEOTIDE SEQUENCE [LARGE SCALE GENOMIC DNA]</scope>
    <source>
        <strain evidence="4">OS1</strain>
    </source>
</reference>
<dbReference type="InterPro" id="IPR032466">
    <property type="entry name" value="Metal_Hydrolase"/>
</dbReference>
<dbReference type="SUPFAM" id="SSF51338">
    <property type="entry name" value="Composite domain of metallo-dependent hydrolases"/>
    <property type="match status" value="1"/>
</dbReference>
<evidence type="ECO:0000313" key="3">
    <source>
        <dbReference type="EMBL" id="KRT35882.1"/>
    </source>
</evidence>
<dbReference type="SUPFAM" id="SSF51556">
    <property type="entry name" value="Metallo-dependent hydrolases"/>
    <property type="match status" value="1"/>
</dbReference>
<comment type="cofactor">
    <cofactor evidence="1">
        <name>Zn(2+)</name>
        <dbReference type="ChEBI" id="CHEBI:29105"/>
    </cofactor>
</comment>
<dbReference type="STRING" id="592015.HMPREF1705_03138"/>
<evidence type="ECO:0000313" key="4">
    <source>
        <dbReference type="Proteomes" id="UP000005273"/>
    </source>
</evidence>
<dbReference type="Gene3D" id="3.20.20.140">
    <property type="entry name" value="Metal-dependent hydrolases"/>
    <property type="match status" value="1"/>
</dbReference>
<dbReference type="Gene3D" id="2.30.40.10">
    <property type="entry name" value="Urease, subunit C, domain 1"/>
    <property type="match status" value="1"/>
</dbReference>
<dbReference type="InterPro" id="IPR011059">
    <property type="entry name" value="Metal-dep_hydrolase_composite"/>
</dbReference>
<dbReference type="InterPro" id="IPR050378">
    <property type="entry name" value="Metallo-dep_Hydrolases_sf"/>
</dbReference>
<dbReference type="Proteomes" id="UP000005273">
    <property type="component" value="Unassembled WGS sequence"/>
</dbReference>
<keyword evidence="3" id="KW-0378">Hydrolase</keyword>
<protein>
    <submittedName>
        <fullName evidence="3">Amidohydrolase family protein</fullName>
    </submittedName>
</protein>
<proteinExistence type="predicted"/>
<dbReference type="OrthoDB" id="9775607at2"/>
<dbReference type="eggNOG" id="COG3653">
    <property type="taxonomic scope" value="Bacteria"/>
</dbReference>
<name>A0A0T5XBY5_9BACT</name>
<dbReference type="GO" id="GO:0016810">
    <property type="term" value="F:hydrolase activity, acting on carbon-nitrogen (but not peptide) bonds"/>
    <property type="evidence" value="ECO:0007669"/>
    <property type="project" value="InterPro"/>
</dbReference>
<dbReference type="RefSeq" id="WP_009201418.1">
    <property type="nucleotide sequence ID" value="NZ_ACJX03000001.1"/>
</dbReference>
<evidence type="ECO:0000256" key="1">
    <source>
        <dbReference type="ARBA" id="ARBA00001947"/>
    </source>
</evidence>
<feature type="domain" description="Amidohydrolase-related" evidence="2">
    <location>
        <begin position="53"/>
        <end position="423"/>
    </location>
</feature>
<keyword evidence="4" id="KW-1185">Reference proteome</keyword>
<evidence type="ECO:0000259" key="2">
    <source>
        <dbReference type="Pfam" id="PF01979"/>
    </source>
</evidence>
<comment type="caution">
    <text evidence="3">The sequence shown here is derived from an EMBL/GenBank/DDBJ whole genome shotgun (WGS) entry which is preliminary data.</text>
</comment>
<dbReference type="PANTHER" id="PTHR11647">
    <property type="entry name" value="HYDRANTOINASE/DIHYDROPYRIMIDINASE FAMILY MEMBER"/>
    <property type="match status" value="1"/>
</dbReference>
<dbReference type="AlphaFoldDB" id="A0A0T5XBY5"/>
<organism evidence="3 4">
    <name type="scientific">Acetomicrobium hydrogeniformans ATCC BAA-1850</name>
    <dbReference type="NCBI Taxonomy" id="592015"/>
    <lineage>
        <taxon>Bacteria</taxon>
        <taxon>Thermotogati</taxon>
        <taxon>Synergistota</taxon>
        <taxon>Synergistia</taxon>
        <taxon>Synergistales</taxon>
        <taxon>Acetomicrobiaceae</taxon>
        <taxon>Acetomicrobium</taxon>
    </lineage>
</organism>
<accession>A0A0T5XBY5</accession>
<dbReference type="PANTHER" id="PTHR11647:SF1">
    <property type="entry name" value="COLLAPSIN RESPONSE MEDIATOR PROTEIN"/>
    <property type="match status" value="1"/>
</dbReference>